<name>A0A0F9CQ18_9ZZZZ</name>
<comment type="caution">
    <text evidence="1">The sequence shown here is derived from an EMBL/GenBank/DDBJ whole genome shotgun (WGS) entry which is preliminary data.</text>
</comment>
<sequence length="50" mass="5745">MLRDQPAEDDIDWSCVVEQSTAGEFEFSRIDHDRIHAGRFESVSEDAEFA</sequence>
<feature type="non-terminal residue" evidence="1">
    <location>
        <position position="50"/>
    </location>
</feature>
<evidence type="ECO:0000313" key="1">
    <source>
        <dbReference type="EMBL" id="KKL51249.1"/>
    </source>
</evidence>
<organism evidence="1">
    <name type="scientific">marine sediment metagenome</name>
    <dbReference type="NCBI Taxonomy" id="412755"/>
    <lineage>
        <taxon>unclassified sequences</taxon>
        <taxon>metagenomes</taxon>
        <taxon>ecological metagenomes</taxon>
    </lineage>
</organism>
<accession>A0A0F9CQ18</accession>
<dbReference type="AlphaFoldDB" id="A0A0F9CQ18"/>
<gene>
    <name evidence="1" type="ORF">LCGC14_2297340</name>
</gene>
<protein>
    <submittedName>
        <fullName evidence="1">Uncharacterized protein</fullName>
    </submittedName>
</protein>
<reference evidence="1" key="1">
    <citation type="journal article" date="2015" name="Nature">
        <title>Complex archaea that bridge the gap between prokaryotes and eukaryotes.</title>
        <authorList>
            <person name="Spang A."/>
            <person name="Saw J.H."/>
            <person name="Jorgensen S.L."/>
            <person name="Zaremba-Niedzwiedzka K."/>
            <person name="Martijn J."/>
            <person name="Lind A.E."/>
            <person name="van Eijk R."/>
            <person name="Schleper C."/>
            <person name="Guy L."/>
            <person name="Ettema T.J."/>
        </authorList>
    </citation>
    <scope>NUCLEOTIDE SEQUENCE</scope>
</reference>
<dbReference type="EMBL" id="LAZR01032315">
    <property type="protein sequence ID" value="KKL51249.1"/>
    <property type="molecule type" value="Genomic_DNA"/>
</dbReference>
<proteinExistence type="predicted"/>